<dbReference type="AlphaFoldDB" id="A0A1Y1VG05"/>
<proteinExistence type="predicted"/>
<reference evidence="2 3" key="2">
    <citation type="submission" date="2016-08" db="EMBL/GenBank/DDBJ databases">
        <title>Pervasive Adenine N6-methylation of Active Genes in Fungi.</title>
        <authorList>
            <consortium name="DOE Joint Genome Institute"/>
            <person name="Mondo S.J."/>
            <person name="Dannebaum R.O."/>
            <person name="Kuo R.C."/>
            <person name="Labutti K."/>
            <person name="Haridas S."/>
            <person name="Kuo A."/>
            <person name="Salamov A."/>
            <person name="Ahrendt S.R."/>
            <person name="Lipzen A."/>
            <person name="Sullivan W."/>
            <person name="Andreopoulos W.B."/>
            <person name="Clum A."/>
            <person name="Lindquist E."/>
            <person name="Daum C."/>
            <person name="Ramamoorthy G.K."/>
            <person name="Gryganskyi A."/>
            <person name="Culley D."/>
            <person name="Magnuson J.K."/>
            <person name="James T.Y."/>
            <person name="O'Malley M.A."/>
            <person name="Stajich J.E."/>
            <person name="Spatafora J.W."/>
            <person name="Visel A."/>
            <person name="Grigoriev I.V."/>
        </authorList>
    </citation>
    <scope>NUCLEOTIDE SEQUENCE [LARGE SCALE GENOMIC DNA]</scope>
    <source>
        <strain evidence="3">finn</strain>
    </source>
</reference>
<keyword evidence="3" id="KW-1185">Reference proteome</keyword>
<accession>A0A1Y1VG05</accession>
<gene>
    <name evidence="2" type="ORF">BCR36DRAFT_10032</name>
</gene>
<keyword evidence="1" id="KW-0175">Coiled coil</keyword>
<protein>
    <submittedName>
        <fullName evidence="2">Uncharacterized protein</fullName>
    </submittedName>
</protein>
<dbReference type="EMBL" id="MCFH01000010">
    <property type="protein sequence ID" value="ORX54702.1"/>
    <property type="molecule type" value="Genomic_DNA"/>
</dbReference>
<organism evidence="2 3">
    <name type="scientific">Piromyces finnis</name>
    <dbReference type="NCBI Taxonomy" id="1754191"/>
    <lineage>
        <taxon>Eukaryota</taxon>
        <taxon>Fungi</taxon>
        <taxon>Fungi incertae sedis</taxon>
        <taxon>Chytridiomycota</taxon>
        <taxon>Chytridiomycota incertae sedis</taxon>
        <taxon>Neocallimastigomycetes</taxon>
        <taxon>Neocallimastigales</taxon>
        <taxon>Neocallimastigaceae</taxon>
        <taxon>Piromyces</taxon>
    </lineage>
</organism>
<feature type="coiled-coil region" evidence="1">
    <location>
        <begin position="826"/>
        <end position="860"/>
    </location>
</feature>
<dbReference type="Proteomes" id="UP000193719">
    <property type="component" value="Unassembled WGS sequence"/>
</dbReference>
<dbReference type="OrthoDB" id="2152480at2759"/>
<evidence type="ECO:0000256" key="1">
    <source>
        <dbReference type="SAM" id="Coils"/>
    </source>
</evidence>
<feature type="coiled-coil region" evidence="1">
    <location>
        <begin position="28"/>
        <end position="203"/>
    </location>
</feature>
<dbReference type="STRING" id="1754191.A0A1Y1VG05"/>
<name>A0A1Y1VG05_9FUNG</name>
<evidence type="ECO:0000313" key="2">
    <source>
        <dbReference type="EMBL" id="ORX54702.1"/>
    </source>
</evidence>
<sequence length="960" mass="113109">MENTNPINANPESTEELLTFAAEIGSSLLIQNRELEELNKALSQKIENLTDDNVILGNQYKDLEEINQLLKSRIQFLEDENNHIYFKLKSQIKGENDIKDNLYLQKEKEIFQLNSEIENKENVIKKARETINEMNNLCQKQKDEIIALQIDQEENKKKNITLEKLKEERKEYRSSLESLEINYNKLDQENIELKESLDNMNNVINIKNKTISKYNSLNTGILEELEKIILNSMNSKQENNNLKSMKINENFIFNINIDNLMIGLNPEINEMLKNFFNINKLKLESILYEEIDIQEQLDNNYNTEEYLSASINNINNDMSMSGNDETAYKHSYDSDSIYNNTSMDTNEIILDPQFEMNSLFSPISEISYKENINEKKKTKNIELSDNDTVFNTIIHDNCLNDKDIKSIANEKEYLIKLYNHVSEYIEQNNLLTKNIKIPIFEKLKENIRNLYLNLINLIVSHVNMNQEQNTEIKDIDKVTSSSWLIYPLSLQYYKLLIYINDIENSIIKEINVNQSNESKKKIKQLKDELNSIKRSSRDLEDKIKISKLKRKSRNLNRLSQEFDNYNLNNLEKQYIYNDNLSNNNKDEEEDFRKFVSNIIMKNENEEKLKRSKQDIYNKSIYKNEKCENQKEITFENYIDSDIKNNKNINNDITSSETLTKPDDLKSTNLDVDINKITNNESIEEYNQEIIFNDTSEVKNIVYQDSLNEISISEICNGNPKANNNILNEINENISIMKENMNNEVYHDNYTEDNENKNTKENRKYFIDTISVDNNTINKDNEDIINEPLIKTENNDMINNNVMNKKSSTDNNNIKNKIDVMINEDSFKNKEKEAKDYINIIKNKNNEIKEEIIENRDYDKNVNNSYYINDDDDDDDKINKNNISVKEKYINNEQINSSNYNKDEDSIVTNSTTYKSINDDSFIKIDAYKDNKIEKIIENENENIMETVFSSKIKEFEIKMK</sequence>
<evidence type="ECO:0000313" key="3">
    <source>
        <dbReference type="Proteomes" id="UP000193719"/>
    </source>
</evidence>
<reference evidence="2 3" key="1">
    <citation type="submission" date="2016-08" db="EMBL/GenBank/DDBJ databases">
        <title>Genomes of anaerobic fungi encode conserved fungal cellulosomes for biomass hydrolysis.</title>
        <authorList>
            <consortium name="DOE Joint Genome Institute"/>
            <person name="Haitjema C.H."/>
            <person name="Gilmore S.P."/>
            <person name="Henske J.K."/>
            <person name="Solomon K.V."/>
            <person name="De Groot R."/>
            <person name="Kuo A."/>
            <person name="Mondo S.J."/>
            <person name="Salamov A.A."/>
            <person name="Labutti K."/>
            <person name="Zhao Z."/>
            <person name="Chiniquy J."/>
            <person name="Barry K."/>
            <person name="Brewer H.M."/>
            <person name="Purvine S.O."/>
            <person name="Wright A.T."/>
            <person name="Boxma B."/>
            <person name="Van Alen T."/>
            <person name="Hackstein J.H."/>
            <person name="Baker S.E."/>
            <person name="Grigoriev I.V."/>
            <person name="O'Malley M.A."/>
        </authorList>
    </citation>
    <scope>NUCLEOTIDE SEQUENCE [LARGE SCALE GENOMIC DNA]</scope>
    <source>
        <strain evidence="3">finn</strain>
    </source>
</reference>
<feature type="coiled-coil region" evidence="1">
    <location>
        <begin position="515"/>
        <end position="568"/>
    </location>
</feature>
<comment type="caution">
    <text evidence="2">The sequence shown here is derived from an EMBL/GenBank/DDBJ whole genome shotgun (WGS) entry which is preliminary data.</text>
</comment>